<protein>
    <submittedName>
        <fullName evidence="3">Uncharacterized protein</fullName>
    </submittedName>
</protein>
<evidence type="ECO:0000313" key="3">
    <source>
        <dbReference type="EMBL" id="KAK7453219.1"/>
    </source>
</evidence>
<feature type="compositionally biased region" description="Low complexity" evidence="2">
    <location>
        <begin position="60"/>
        <end position="73"/>
    </location>
</feature>
<feature type="compositionally biased region" description="Pro residues" evidence="2">
    <location>
        <begin position="74"/>
        <end position="88"/>
    </location>
</feature>
<comment type="caution">
    <text evidence="3">The sequence shown here is derived from an EMBL/GenBank/DDBJ whole genome shotgun (WGS) entry which is preliminary data.</text>
</comment>
<proteinExistence type="predicted"/>
<feature type="region of interest" description="Disordered" evidence="2">
    <location>
        <begin position="159"/>
        <end position="178"/>
    </location>
</feature>
<keyword evidence="1" id="KW-0175">Coiled coil</keyword>
<feature type="region of interest" description="Disordered" evidence="2">
    <location>
        <begin position="56"/>
        <end position="127"/>
    </location>
</feature>
<name>A0ABR1J812_9AGAR</name>
<evidence type="ECO:0000256" key="1">
    <source>
        <dbReference type="SAM" id="Coils"/>
    </source>
</evidence>
<sequence length="178" mass="18990">MANRYSGHSPKYMNDFSKALAIEVRILLDEMGKLRDERRQLQIEIAELLAVKAKHGNGGAYSPPGWAGPAPALEAPPAPSPPPPPAEPAGPARPGWRVVHKRPERKHRDKGASSPPPPPPLPAPVPIVASMPGWAQWRPNPMFTPPAVMTPAPAPVADPFNARLSRPGLFGPPSPGPK</sequence>
<reference evidence="3 4" key="1">
    <citation type="submission" date="2024-01" db="EMBL/GenBank/DDBJ databases">
        <title>A draft genome for the cacao thread blight pathogen Marasmiellus scandens.</title>
        <authorList>
            <person name="Baruah I.K."/>
            <person name="Leung J."/>
            <person name="Bukari Y."/>
            <person name="Amoako-Attah I."/>
            <person name="Meinhardt L.W."/>
            <person name="Bailey B.A."/>
            <person name="Cohen S.P."/>
        </authorList>
    </citation>
    <scope>NUCLEOTIDE SEQUENCE [LARGE SCALE GENOMIC DNA]</scope>
    <source>
        <strain evidence="3 4">GH-19</strain>
    </source>
</reference>
<accession>A0ABR1J812</accession>
<evidence type="ECO:0000256" key="2">
    <source>
        <dbReference type="SAM" id="MobiDB-lite"/>
    </source>
</evidence>
<feature type="compositionally biased region" description="Basic residues" evidence="2">
    <location>
        <begin position="98"/>
        <end position="109"/>
    </location>
</feature>
<keyword evidence="4" id="KW-1185">Reference proteome</keyword>
<organism evidence="3 4">
    <name type="scientific">Marasmiellus scandens</name>
    <dbReference type="NCBI Taxonomy" id="2682957"/>
    <lineage>
        <taxon>Eukaryota</taxon>
        <taxon>Fungi</taxon>
        <taxon>Dikarya</taxon>
        <taxon>Basidiomycota</taxon>
        <taxon>Agaricomycotina</taxon>
        <taxon>Agaricomycetes</taxon>
        <taxon>Agaricomycetidae</taxon>
        <taxon>Agaricales</taxon>
        <taxon>Marasmiineae</taxon>
        <taxon>Omphalotaceae</taxon>
        <taxon>Marasmiellus</taxon>
    </lineage>
</organism>
<dbReference type="EMBL" id="JBANRG010000027">
    <property type="protein sequence ID" value="KAK7453219.1"/>
    <property type="molecule type" value="Genomic_DNA"/>
</dbReference>
<gene>
    <name evidence="3" type="ORF">VKT23_011900</name>
</gene>
<dbReference type="Proteomes" id="UP001498398">
    <property type="component" value="Unassembled WGS sequence"/>
</dbReference>
<feature type="compositionally biased region" description="Pro residues" evidence="2">
    <location>
        <begin position="114"/>
        <end position="125"/>
    </location>
</feature>
<evidence type="ECO:0000313" key="4">
    <source>
        <dbReference type="Proteomes" id="UP001498398"/>
    </source>
</evidence>
<feature type="coiled-coil region" evidence="1">
    <location>
        <begin position="24"/>
        <end position="51"/>
    </location>
</feature>